<keyword evidence="5 11" id="KW-0548">Nucleotidyltransferase</keyword>
<dbReference type="Pfam" id="PF01138">
    <property type="entry name" value="RNase_PH"/>
    <property type="match status" value="1"/>
</dbReference>
<accession>A0A645AA74</accession>
<dbReference type="InterPro" id="IPR036612">
    <property type="entry name" value="KH_dom_type_1_sf"/>
</dbReference>
<feature type="compositionally biased region" description="Basic and acidic residues" evidence="9">
    <location>
        <begin position="532"/>
        <end position="551"/>
    </location>
</feature>
<dbReference type="Gene3D" id="2.40.50.140">
    <property type="entry name" value="Nucleic acid-binding proteins"/>
    <property type="match status" value="1"/>
</dbReference>
<dbReference type="Pfam" id="PF00013">
    <property type="entry name" value="KH_1"/>
    <property type="match status" value="1"/>
</dbReference>
<comment type="caution">
    <text evidence="11">The sequence shown here is derived from an EMBL/GenBank/DDBJ whole genome shotgun (WGS) entry which is preliminary data.</text>
</comment>
<evidence type="ECO:0000256" key="5">
    <source>
        <dbReference type="ARBA" id="ARBA00022695"/>
    </source>
</evidence>
<evidence type="ECO:0000256" key="1">
    <source>
        <dbReference type="ARBA" id="ARBA00007404"/>
    </source>
</evidence>
<dbReference type="InterPro" id="IPR004087">
    <property type="entry name" value="KH_dom"/>
</dbReference>
<reference evidence="11" key="1">
    <citation type="submission" date="2019-08" db="EMBL/GenBank/DDBJ databases">
        <authorList>
            <person name="Kucharzyk K."/>
            <person name="Murdoch R.W."/>
            <person name="Higgins S."/>
            <person name="Loffler F."/>
        </authorList>
    </citation>
    <scope>NUCLEOTIDE SEQUENCE</scope>
</reference>
<proteinExistence type="inferred from homology"/>
<evidence type="ECO:0000256" key="6">
    <source>
        <dbReference type="ARBA" id="ARBA00022723"/>
    </source>
</evidence>
<dbReference type="PROSITE" id="PS50084">
    <property type="entry name" value="KH_TYPE_1"/>
    <property type="match status" value="1"/>
</dbReference>
<dbReference type="GO" id="GO:0003723">
    <property type="term" value="F:RNA binding"/>
    <property type="evidence" value="ECO:0007669"/>
    <property type="project" value="UniProtKB-KW"/>
</dbReference>
<dbReference type="SMART" id="SM00316">
    <property type="entry name" value="S1"/>
    <property type="match status" value="1"/>
</dbReference>
<evidence type="ECO:0000256" key="4">
    <source>
        <dbReference type="ARBA" id="ARBA00022679"/>
    </source>
</evidence>
<dbReference type="EC" id="2.7.7.8" evidence="2"/>
<dbReference type="CDD" id="cd02393">
    <property type="entry name" value="KH-I_PNPase"/>
    <property type="match status" value="1"/>
</dbReference>
<dbReference type="AlphaFoldDB" id="A0A645AA74"/>
<sequence>MAAVCEQIESIAAEIGKEKLTLVKAVEPEVAAAKTALVADLQERYAKEIHAMVLKEGVLEATGLDEFISQIVSEHNASLAADAADLWSEGELKGIFHDLMKAEGRRMILEDGIRPDGRKTTEIRPIWCEVDVLPRVHGSAMFKRGATQALTITTLADPSLGLTIEDMAGESVRHYIHHYNMPPYASGEAGRIGSPKRREIGHGALAERALLPMIPSQEEFPYTIRVVSEIMSSNGSTSQASVCGSTMSLMAAGVPIKRPVAGIAMGLMSDGEKYVVLSDIQGLEDHVGDMDFKVAGTTEGITAIQMDIKLKGIPKEILIQALGQAREGRLHILSKMLACIAEPRTALSKYAPKVSQVVIPAEKIGAVIGTGGAVIKDIIEKSGAEVNVEEDKEKKIGVINISSPDQEAIDAASKMIDNIVREVAVGDEFDGTITRVENYGAFVEYLPNREGLVHVSNMSADYVRDAHEVFKEGDQVHVRVKEFNPEGKIALTMLTAEQEAEQKEKAAARGQRDDNGRGDRNNRGGRNFYDARPARGDRDGGRRFERRDHRR</sequence>
<dbReference type="SUPFAM" id="SSF54791">
    <property type="entry name" value="Eukaryotic type KH-domain (KH-domain type I)"/>
    <property type="match status" value="1"/>
</dbReference>
<evidence type="ECO:0000313" key="11">
    <source>
        <dbReference type="EMBL" id="MPM50100.1"/>
    </source>
</evidence>
<dbReference type="PANTHER" id="PTHR11252:SF0">
    <property type="entry name" value="POLYRIBONUCLEOTIDE NUCLEOTIDYLTRANSFERASE 1, MITOCHONDRIAL"/>
    <property type="match status" value="1"/>
</dbReference>
<dbReference type="InterPro" id="IPR003029">
    <property type="entry name" value="S1_domain"/>
</dbReference>
<protein>
    <recommendedName>
        <fullName evidence="2">polyribonucleotide nucleotidyltransferase</fullName>
        <ecNumber evidence="2">2.7.7.8</ecNumber>
    </recommendedName>
</protein>
<dbReference type="FunFam" id="3.30.230.70:FF:000002">
    <property type="entry name" value="Polyribonucleotide nucleotidyltransferase"/>
    <property type="match status" value="1"/>
</dbReference>
<dbReference type="InterPro" id="IPR001247">
    <property type="entry name" value="ExoRNase_PH_dom1"/>
</dbReference>
<dbReference type="CDD" id="cd11364">
    <property type="entry name" value="RNase_PH_PNPase_2"/>
    <property type="match status" value="1"/>
</dbReference>
<dbReference type="NCBIfam" id="TIGR03591">
    <property type="entry name" value="polynuc_phos"/>
    <property type="match status" value="1"/>
</dbReference>
<dbReference type="GO" id="GO:0005829">
    <property type="term" value="C:cytosol"/>
    <property type="evidence" value="ECO:0007669"/>
    <property type="project" value="TreeGrafter"/>
</dbReference>
<dbReference type="InterPro" id="IPR036345">
    <property type="entry name" value="ExoRNase_PH_dom2_sf"/>
</dbReference>
<dbReference type="PROSITE" id="PS50126">
    <property type="entry name" value="S1"/>
    <property type="match status" value="1"/>
</dbReference>
<dbReference type="GO" id="GO:0004654">
    <property type="term" value="F:polyribonucleotide nucleotidyltransferase activity"/>
    <property type="evidence" value="ECO:0007669"/>
    <property type="project" value="UniProtKB-EC"/>
</dbReference>
<dbReference type="SUPFAM" id="SSF54211">
    <property type="entry name" value="Ribosomal protein S5 domain 2-like"/>
    <property type="match status" value="1"/>
</dbReference>
<dbReference type="SUPFAM" id="SSF50249">
    <property type="entry name" value="Nucleic acid-binding proteins"/>
    <property type="match status" value="1"/>
</dbReference>
<evidence type="ECO:0000256" key="2">
    <source>
        <dbReference type="ARBA" id="ARBA00012416"/>
    </source>
</evidence>
<dbReference type="NCBIfam" id="NF008805">
    <property type="entry name" value="PRK11824.1"/>
    <property type="match status" value="1"/>
</dbReference>
<dbReference type="InterPro" id="IPR004088">
    <property type="entry name" value="KH_dom_type_1"/>
</dbReference>
<evidence type="ECO:0000256" key="9">
    <source>
        <dbReference type="SAM" id="MobiDB-lite"/>
    </source>
</evidence>
<keyword evidence="7" id="KW-0460">Magnesium</keyword>
<keyword evidence="3" id="KW-0963">Cytoplasm</keyword>
<evidence type="ECO:0000256" key="8">
    <source>
        <dbReference type="ARBA" id="ARBA00022884"/>
    </source>
</evidence>
<keyword evidence="4 11" id="KW-0808">Transferase</keyword>
<dbReference type="GO" id="GO:0000175">
    <property type="term" value="F:3'-5'-RNA exonuclease activity"/>
    <property type="evidence" value="ECO:0007669"/>
    <property type="project" value="TreeGrafter"/>
</dbReference>
<dbReference type="InterPro" id="IPR012162">
    <property type="entry name" value="PNPase"/>
</dbReference>
<dbReference type="InterPro" id="IPR027408">
    <property type="entry name" value="PNPase/RNase_PH_dom_sf"/>
</dbReference>
<dbReference type="InterPro" id="IPR012340">
    <property type="entry name" value="NA-bd_OB-fold"/>
</dbReference>
<feature type="compositionally biased region" description="Basic and acidic residues" evidence="9">
    <location>
        <begin position="500"/>
        <end position="522"/>
    </location>
</feature>
<dbReference type="InterPro" id="IPR015848">
    <property type="entry name" value="PNPase_PH_RNA-bd_bac/org-type"/>
</dbReference>
<dbReference type="SUPFAM" id="SSF55666">
    <property type="entry name" value="Ribonuclease PH domain 2-like"/>
    <property type="match status" value="1"/>
</dbReference>
<keyword evidence="6" id="KW-0479">Metal-binding</keyword>
<name>A0A645AA74_9ZZZZ</name>
<comment type="similarity">
    <text evidence="1">Belongs to the polyribonucleotide nucleotidyltransferase family.</text>
</comment>
<dbReference type="GO" id="GO:0046872">
    <property type="term" value="F:metal ion binding"/>
    <property type="evidence" value="ECO:0007669"/>
    <property type="project" value="UniProtKB-KW"/>
</dbReference>
<keyword evidence="8" id="KW-0694">RNA-binding</keyword>
<dbReference type="Gene3D" id="3.30.230.70">
    <property type="entry name" value="GHMP Kinase, N-terminal domain"/>
    <property type="match status" value="1"/>
</dbReference>
<dbReference type="GO" id="GO:0006402">
    <property type="term" value="P:mRNA catabolic process"/>
    <property type="evidence" value="ECO:0007669"/>
    <property type="project" value="InterPro"/>
</dbReference>
<dbReference type="Pfam" id="PF00575">
    <property type="entry name" value="S1"/>
    <property type="match status" value="1"/>
</dbReference>
<dbReference type="GO" id="GO:0006396">
    <property type="term" value="P:RNA processing"/>
    <property type="evidence" value="ECO:0007669"/>
    <property type="project" value="InterPro"/>
</dbReference>
<evidence type="ECO:0000256" key="7">
    <source>
        <dbReference type="ARBA" id="ARBA00022842"/>
    </source>
</evidence>
<dbReference type="InterPro" id="IPR020568">
    <property type="entry name" value="Ribosomal_Su5_D2-typ_SF"/>
</dbReference>
<gene>
    <name evidence="11" type="primary">pnp_43</name>
    <name evidence="11" type="ORF">SDC9_96835</name>
</gene>
<organism evidence="11">
    <name type="scientific">bioreactor metagenome</name>
    <dbReference type="NCBI Taxonomy" id="1076179"/>
    <lineage>
        <taxon>unclassified sequences</taxon>
        <taxon>metagenomes</taxon>
        <taxon>ecological metagenomes</taxon>
    </lineage>
</organism>
<dbReference type="PANTHER" id="PTHR11252">
    <property type="entry name" value="POLYRIBONUCLEOTIDE NUCLEOTIDYLTRANSFERASE"/>
    <property type="match status" value="1"/>
</dbReference>
<dbReference type="FunFam" id="3.30.1370.10:FF:000001">
    <property type="entry name" value="Polyribonucleotide nucleotidyltransferase"/>
    <property type="match status" value="1"/>
</dbReference>
<dbReference type="Pfam" id="PF03726">
    <property type="entry name" value="PNPase"/>
    <property type="match status" value="1"/>
</dbReference>
<dbReference type="EMBL" id="VSSQ01012813">
    <property type="protein sequence ID" value="MPM50100.1"/>
    <property type="molecule type" value="Genomic_DNA"/>
</dbReference>
<evidence type="ECO:0000256" key="3">
    <source>
        <dbReference type="ARBA" id="ARBA00022490"/>
    </source>
</evidence>
<feature type="domain" description="S1 motif" evidence="10">
    <location>
        <begin position="426"/>
        <end position="494"/>
    </location>
</feature>
<evidence type="ECO:0000259" key="10">
    <source>
        <dbReference type="PROSITE" id="PS50126"/>
    </source>
</evidence>
<dbReference type="SMART" id="SM00322">
    <property type="entry name" value="KH"/>
    <property type="match status" value="1"/>
</dbReference>
<feature type="region of interest" description="Disordered" evidence="9">
    <location>
        <begin position="498"/>
        <end position="551"/>
    </location>
</feature>
<dbReference type="Gene3D" id="3.30.1370.10">
    <property type="entry name" value="K Homology domain, type 1"/>
    <property type="match status" value="1"/>
</dbReference>